<evidence type="ECO:0000256" key="3">
    <source>
        <dbReference type="ARBA" id="ARBA00023002"/>
    </source>
</evidence>
<dbReference type="GO" id="GO:0004497">
    <property type="term" value="F:monooxygenase activity"/>
    <property type="evidence" value="ECO:0007669"/>
    <property type="project" value="UniProtKB-KW"/>
</dbReference>
<reference evidence="6" key="2">
    <citation type="submission" date="2014-04" db="EMBL/GenBank/DDBJ databases">
        <authorList>
            <person name="Urmite Genomes U."/>
        </authorList>
    </citation>
    <scope>NUCLEOTIDE SEQUENCE</scope>
    <source>
        <strain evidence="6">DSM 44626</strain>
    </source>
</reference>
<keyword evidence="4" id="KW-0503">Monooxygenase</keyword>
<dbReference type="PANTHER" id="PTHR30137">
    <property type="entry name" value="LUCIFERASE-LIKE MONOOXYGENASE"/>
    <property type="match status" value="1"/>
</dbReference>
<organism evidence="6">
    <name type="scientific">Mycobacterium triplex</name>
    <dbReference type="NCBI Taxonomy" id="47839"/>
    <lineage>
        <taxon>Bacteria</taxon>
        <taxon>Bacillati</taxon>
        <taxon>Actinomycetota</taxon>
        <taxon>Actinomycetes</taxon>
        <taxon>Mycobacteriales</taxon>
        <taxon>Mycobacteriaceae</taxon>
        <taxon>Mycobacterium</taxon>
        <taxon>Mycobacterium simiae complex</taxon>
    </lineage>
</organism>
<accession>A0A024JYR1</accession>
<protein>
    <submittedName>
        <fullName evidence="6">F420-dependent methylene-tetrahydromethanopterin reductase</fullName>
    </submittedName>
</protein>
<dbReference type="GO" id="GO:0016705">
    <property type="term" value="F:oxidoreductase activity, acting on paired donors, with incorporation or reduction of molecular oxygen"/>
    <property type="evidence" value="ECO:0007669"/>
    <property type="project" value="InterPro"/>
</dbReference>
<sequence>MRMSFGTFIAPYHPVKESPLTSYERDLELIAWCDRWGFDEAWVGEHHSAAWENIADPAMFLAVAGQRTQRIRLGSGVVSLPYHHPLMVADRFVQLDYLTYGRAMLGVGPGALVSDATMMGIDPITQRPRMNEALGVIIRLLAGETVTHHSDWFTLNEARLQMLPVNGSMPIAVASSTSPSGMTAAGTHGVGVLSLGAGLIGGKKDLAAHWALGEKAAAESGKNFRREEWRLVIRAHLAHTREQAMAEVREGREVERIGYFKRIAGLKNDYTLEQEIAEDAAIVGTPDDMIEALHRLQTITGGFGGFLVLAGDWADREATLRSYELIGRYVIPEFRGHLEPLRASYDTVVSKKADYGAPVMAAIKKAYEDAGQQMPEDLNPTNLR</sequence>
<dbReference type="Gene3D" id="3.20.20.30">
    <property type="entry name" value="Luciferase-like domain"/>
    <property type="match status" value="1"/>
</dbReference>
<proteinExistence type="inferred from homology"/>
<dbReference type="STRING" id="47839.BN973_03335"/>
<dbReference type="Proteomes" id="UP000028880">
    <property type="component" value="Unassembled WGS sequence"/>
</dbReference>
<dbReference type="PANTHER" id="PTHR30137:SF16">
    <property type="entry name" value="BLL0895 PROTEIN"/>
    <property type="match status" value="1"/>
</dbReference>
<feature type="domain" description="Luciferase-like" evidence="5">
    <location>
        <begin position="3"/>
        <end position="298"/>
    </location>
</feature>
<dbReference type="HOGENOM" id="CLU_027853_3_0_11"/>
<comment type="similarity">
    <text evidence="1">Belongs to the bacterial luciferase oxidoreductase family.</text>
</comment>
<dbReference type="InterPro" id="IPR050766">
    <property type="entry name" value="Bact_Lucif_Oxidored"/>
</dbReference>
<evidence type="ECO:0000256" key="4">
    <source>
        <dbReference type="ARBA" id="ARBA00023033"/>
    </source>
</evidence>
<reference evidence="6" key="1">
    <citation type="journal article" date="2014" name="Genome Announc.">
        <title>Draft Genome Sequence of Mycobacterium triplex DSM 44626.</title>
        <authorList>
            <person name="Sassi M."/>
            <person name="Croce O."/>
            <person name="Robert C."/>
            <person name="Raoult D."/>
            <person name="Drancourt M."/>
        </authorList>
    </citation>
    <scope>NUCLEOTIDE SEQUENCE [LARGE SCALE GENOMIC DNA]</scope>
    <source>
        <strain evidence="6">DSM 44626</strain>
    </source>
</reference>
<keyword evidence="2" id="KW-0285">Flavoprotein</keyword>
<evidence type="ECO:0000256" key="1">
    <source>
        <dbReference type="ARBA" id="ARBA00010426"/>
    </source>
</evidence>
<dbReference type="eggNOG" id="COG2141">
    <property type="taxonomic scope" value="Bacteria"/>
</dbReference>
<evidence type="ECO:0000256" key="2">
    <source>
        <dbReference type="ARBA" id="ARBA00022630"/>
    </source>
</evidence>
<name>A0A024JYR1_9MYCO</name>
<evidence type="ECO:0000259" key="5">
    <source>
        <dbReference type="Pfam" id="PF00296"/>
    </source>
</evidence>
<evidence type="ECO:0000313" key="6">
    <source>
        <dbReference type="EMBL" id="CDO88965.1"/>
    </source>
</evidence>
<dbReference type="AlphaFoldDB" id="A0A024JYR1"/>
<dbReference type="OrthoDB" id="5241801at2"/>
<gene>
    <name evidence="6" type="ORF">BN973_03335</name>
</gene>
<dbReference type="GO" id="GO:0005829">
    <property type="term" value="C:cytosol"/>
    <property type="evidence" value="ECO:0007669"/>
    <property type="project" value="TreeGrafter"/>
</dbReference>
<dbReference type="Pfam" id="PF00296">
    <property type="entry name" value="Bac_luciferase"/>
    <property type="match status" value="1"/>
</dbReference>
<keyword evidence="3" id="KW-0560">Oxidoreductase</keyword>
<dbReference type="SUPFAM" id="SSF51679">
    <property type="entry name" value="Bacterial luciferase-like"/>
    <property type="match status" value="1"/>
</dbReference>
<dbReference type="InterPro" id="IPR011251">
    <property type="entry name" value="Luciferase-like_dom"/>
</dbReference>
<dbReference type="InterPro" id="IPR036661">
    <property type="entry name" value="Luciferase-like_sf"/>
</dbReference>
<dbReference type="EMBL" id="HG964446">
    <property type="protein sequence ID" value="CDO88965.1"/>
    <property type="molecule type" value="Genomic_DNA"/>
</dbReference>